<dbReference type="RefSeq" id="WP_220198144.1">
    <property type="nucleotide sequence ID" value="NZ_BNJF01000004.1"/>
</dbReference>
<dbReference type="PANTHER" id="PTHR30204:SF69">
    <property type="entry name" value="MERR-FAMILY TRANSCRIPTIONAL REGULATOR"/>
    <property type="match status" value="1"/>
</dbReference>
<dbReference type="Gene3D" id="1.10.1660.10">
    <property type="match status" value="1"/>
</dbReference>
<keyword evidence="4" id="KW-0804">Transcription</keyword>
<dbReference type="GO" id="GO:0003677">
    <property type="term" value="F:DNA binding"/>
    <property type="evidence" value="ECO:0007669"/>
    <property type="project" value="UniProtKB-KW"/>
</dbReference>
<sequence length="334" mass="38026">MNEPHEKFYTIGVVAKLTGVPIKTIRYYTDINLLPATHRTQARFRLYSTEAIWQLQLIRVLRQLAFSLEEIQAIIGGNRSVSTAIDWQLEAVTHQIHQLQRVQEVLKQAKETSHQPEQSIETLYELGLALSENVAERSHFVTEKLHALVEQANLPEEWRHHLLDHFTWQSPATFTTKQIAAWTEIVHILNDPAFTEEALRFNSSTLHQSTSQMNIAEYNQQALLLIQQAQSAALQGETLESESVQMLLRHWIRLIAALTQQAMTPAFLLELSAQLSPSSSERMQRFWTLMALLSGRDAPPSFQEGFDLLAAGLRFLISKPEALSTVLDDPSQEQ</sequence>
<protein>
    <recommendedName>
        <fullName evidence="5">HTH merR-type domain-containing protein</fullName>
    </recommendedName>
</protein>
<evidence type="ECO:0000256" key="4">
    <source>
        <dbReference type="ARBA" id="ARBA00023163"/>
    </source>
</evidence>
<dbReference type="PRINTS" id="PR00040">
    <property type="entry name" value="HTHMERR"/>
</dbReference>
<gene>
    <name evidence="6" type="ORF">KSX_71880</name>
</gene>
<dbReference type="GO" id="GO:0003700">
    <property type="term" value="F:DNA-binding transcription factor activity"/>
    <property type="evidence" value="ECO:0007669"/>
    <property type="project" value="InterPro"/>
</dbReference>
<feature type="domain" description="HTH merR-type" evidence="5">
    <location>
        <begin position="8"/>
        <end position="77"/>
    </location>
</feature>
<dbReference type="InterPro" id="IPR047057">
    <property type="entry name" value="MerR_fam"/>
</dbReference>
<proteinExistence type="predicted"/>
<evidence type="ECO:0000256" key="2">
    <source>
        <dbReference type="ARBA" id="ARBA00023015"/>
    </source>
</evidence>
<evidence type="ECO:0000256" key="3">
    <source>
        <dbReference type="ARBA" id="ARBA00023125"/>
    </source>
</evidence>
<keyword evidence="7" id="KW-1185">Reference proteome</keyword>
<dbReference type="InterPro" id="IPR009061">
    <property type="entry name" value="DNA-bd_dom_put_sf"/>
</dbReference>
<dbReference type="EMBL" id="BNJF01000004">
    <property type="protein sequence ID" value="GHO49025.1"/>
    <property type="molecule type" value="Genomic_DNA"/>
</dbReference>
<dbReference type="PROSITE" id="PS50937">
    <property type="entry name" value="HTH_MERR_2"/>
    <property type="match status" value="1"/>
</dbReference>
<evidence type="ECO:0000256" key="1">
    <source>
        <dbReference type="ARBA" id="ARBA00022491"/>
    </source>
</evidence>
<dbReference type="Proteomes" id="UP000612362">
    <property type="component" value="Unassembled WGS sequence"/>
</dbReference>
<dbReference type="AlphaFoldDB" id="A0A8J3MXW4"/>
<dbReference type="Pfam" id="PF13411">
    <property type="entry name" value="MerR_1"/>
    <property type="match status" value="1"/>
</dbReference>
<dbReference type="PANTHER" id="PTHR30204">
    <property type="entry name" value="REDOX-CYCLING DRUG-SENSING TRANSCRIPTIONAL ACTIVATOR SOXR"/>
    <property type="match status" value="1"/>
</dbReference>
<reference evidence="6" key="1">
    <citation type="submission" date="2020-10" db="EMBL/GenBank/DDBJ databases">
        <title>Taxonomic study of unclassified bacteria belonging to the class Ktedonobacteria.</title>
        <authorList>
            <person name="Yabe S."/>
            <person name="Wang C.M."/>
            <person name="Zheng Y."/>
            <person name="Sakai Y."/>
            <person name="Cavaletti L."/>
            <person name="Monciardini P."/>
            <person name="Donadio S."/>
        </authorList>
    </citation>
    <scope>NUCLEOTIDE SEQUENCE</scope>
    <source>
        <strain evidence="6">SOSP1-1</strain>
    </source>
</reference>
<evidence type="ECO:0000259" key="5">
    <source>
        <dbReference type="PROSITE" id="PS50937"/>
    </source>
</evidence>
<keyword evidence="3" id="KW-0238">DNA-binding</keyword>
<accession>A0A8J3MXW4</accession>
<evidence type="ECO:0000313" key="6">
    <source>
        <dbReference type="EMBL" id="GHO49025.1"/>
    </source>
</evidence>
<organism evidence="6 7">
    <name type="scientific">Ktedonospora formicarum</name>
    <dbReference type="NCBI Taxonomy" id="2778364"/>
    <lineage>
        <taxon>Bacteria</taxon>
        <taxon>Bacillati</taxon>
        <taxon>Chloroflexota</taxon>
        <taxon>Ktedonobacteria</taxon>
        <taxon>Ktedonobacterales</taxon>
        <taxon>Ktedonobacteraceae</taxon>
        <taxon>Ktedonospora</taxon>
    </lineage>
</organism>
<name>A0A8J3MXW4_9CHLR</name>
<dbReference type="SUPFAM" id="SSF46955">
    <property type="entry name" value="Putative DNA-binding domain"/>
    <property type="match status" value="1"/>
</dbReference>
<keyword evidence="2" id="KW-0805">Transcription regulation</keyword>
<evidence type="ECO:0000313" key="7">
    <source>
        <dbReference type="Proteomes" id="UP000612362"/>
    </source>
</evidence>
<comment type="caution">
    <text evidence="6">The sequence shown here is derived from an EMBL/GenBank/DDBJ whole genome shotgun (WGS) entry which is preliminary data.</text>
</comment>
<dbReference type="SMART" id="SM00422">
    <property type="entry name" value="HTH_MERR"/>
    <property type="match status" value="1"/>
</dbReference>
<dbReference type="InterPro" id="IPR000551">
    <property type="entry name" value="MerR-type_HTH_dom"/>
</dbReference>
<keyword evidence="1" id="KW-0678">Repressor</keyword>